<proteinExistence type="predicted"/>
<reference evidence="1 2" key="1">
    <citation type="submission" date="2019-06" db="EMBL/GenBank/DDBJ databases">
        <authorList>
            <person name="Meng X."/>
        </authorList>
    </citation>
    <scope>NUCLEOTIDE SEQUENCE [LARGE SCALE GENOMIC DNA]</scope>
    <source>
        <strain evidence="1 2">M625</strain>
    </source>
</reference>
<dbReference type="OrthoDB" id="1421933at2"/>
<keyword evidence="2" id="KW-1185">Reference proteome</keyword>
<dbReference type="EMBL" id="VFWZ01000003">
    <property type="protein sequence ID" value="TPN86085.1"/>
    <property type="molecule type" value="Genomic_DNA"/>
</dbReference>
<organism evidence="1 2">
    <name type="scientific">Aquimarina algicola</name>
    <dbReference type="NCBI Taxonomy" id="2589995"/>
    <lineage>
        <taxon>Bacteria</taxon>
        <taxon>Pseudomonadati</taxon>
        <taxon>Bacteroidota</taxon>
        <taxon>Flavobacteriia</taxon>
        <taxon>Flavobacteriales</taxon>
        <taxon>Flavobacteriaceae</taxon>
        <taxon>Aquimarina</taxon>
    </lineage>
</organism>
<accession>A0A504JCD3</accession>
<sequence>MGTSKSFSDTRHAMMPNWGDLSSSITSSCDSSSLSVEKKNRILKNYVAVIGGSKKGGRGGSKIGGRSGIKTAKKIGGFFGSFTSAGNNIREALEGTGLDNLQDKSVSDVINHLIEYCSGSASTIDEIAAKEATRKLLEELISDANDIDDIGVILTDKFEIETSQDIIIKYFGYYIYEHLDKWFYEKLIKDKNQLDCNNLFRQIKDFIFESLRDVQRTYSLQKLDWGSDEADRLIKNMQEDILTVFE</sequence>
<name>A0A504JCD3_9FLAO</name>
<protein>
    <submittedName>
        <fullName evidence="1">Uncharacterized protein</fullName>
    </submittedName>
</protein>
<dbReference type="AlphaFoldDB" id="A0A504JCD3"/>
<evidence type="ECO:0000313" key="1">
    <source>
        <dbReference type="EMBL" id="TPN86085.1"/>
    </source>
</evidence>
<evidence type="ECO:0000313" key="2">
    <source>
        <dbReference type="Proteomes" id="UP000315540"/>
    </source>
</evidence>
<dbReference type="RefSeq" id="WP_140593366.1">
    <property type="nucleotide sequence ID" value="NZ_VFWZ01000003.1"/>
</dbReference>
<dbReference type="Proteomes" id="UP000315540">
    <property type="component" value="Unassembled WGS sequence"/>
</dbReference>
<comment type="caution">
    <text evidence="1">The sequence shown here is derived from an EMBL/GenBank/DDBJ whole genome shotgun (WGS) entry which is preliminary data.</text>
</comment>
<gene>
    <name evidence="1" type="ORF">FHK87_12490</name>
</gene>